<dbReference type="InterPro" id="IPR017853">
    <property type="entry name" value="GH"/>
</dbReference>
<keyword evidence="3" id="KW-1133">Transmembrane helix</keyword>
<dbReference type="GO" id="GO:0016787">
    <property type="term" value="F:hydrolase activity"/>
    <property type="evidence" value="ECO:0007669"/>
    <property type="project" value="UniProtKB-KW"/>
</dbReference>
<dbReference type="PANTHER" id="PTHR31451">
    <property type="match status" value="1"/>
</dbReference>
<dbReference type="EMBL" id="JAIUJS010000001">
    <property type="protein sequence ID" value="MCA0152058.1"/>
    <property type="molecule type" value="Genomic_DNA"/>
</dbReference>
<keyword evidence="3" id="KW-0812">Transmembrane</keyword>
<dbReference type="SUPFAM" id="SSF51445">
    <property type="entry name" value="(Trans)glycosidases"/>
    <property type="match status" value="1"/>
</dbReference>
<gene>
    <name evidence="5" type="ORF">LBV24_02445</name>
</gene>
<name>A0ABS7XWM6_9FLAO</name>
<dbReference type="InterPro" id="IPR006103">
    <property type="entry name" value="Glyco_hydro_2_cat"/>
</dbReference>
<dbReference type="Proteomes" id="UP001198402">
    <property type="component" value="Unassembled WGS sequence"/>
</dbReference>
<evidence type="ECO:0000259" key="4">
    <source>
        <dbReference type="Pfam" id="PF02836"/>
    </source>
</evidence>
<keyword evidence="3" id="KW-0472">Membrane</keyword>
<dbReference type="Pfam" id="PF02836">
    <property type="entry name" value="Glyco_hydro_2_C"/>
    <property type="match status" value="1"/>
</dbReference>
<comment type="caution">
    <text evidence="5">The sequence shown here is derived from an EMBL/GenBank/DDBJ whole genome shotgun (WGS) entry which is preliminary data.</text>
</comment>
<feature type="transmembrane region" description="Helical" evidence="3">
    <location>
        <begin position="12"/>
        <end position="35"/>
    </location>
</feature>
<organism evidence="5 6">
    <name type="scientific">Winogradskyella vincentii</name>
    <dbReference type="NCBI Taxonomy" id="2877122"/>
    <lineage>
        <taxon>Bacteria</taxon>
        <taxon>Pseudomonadati</taxon>
        <taxon>Bacteroidota</taxon>
        <taxon>Flavobacteriia</taxon>
        <taxon>Flavobacteriales</taxon>
        <taxon>Flavobacteriaceae</taxon>
        <taxon>Winogradskyella</taxon>
    </lineage>
</organism>
<evidence type="ECO:0000313" key="5">
    <source>
        <dbReference type="EMBL" id="MCA0152058.1"/>
    </source>
</evidence>
<dbReference type="PROSITE" id="PS00659">
    <property type="entry name" value="GLYCOSYL_HYDROL_F5"/>
    <property type="match status" value="1"/>
</dbReference>
<evidence type="ECO:0000256" key="1">
    <source>
        <dbReference type="ARBA" id="ARBA00022801"/>
    </source>
</evidence>
<dbReference type="Gene3D" id="3.20.20.80">
    <property type="entry name" value="Glycosidases"/>
    <property type="match status" value="1"/>
</dbReference>
<reference evidence="6" key="1">
    <citation type="submission" date="2023-07" db="EMBL/GenBank/DDBJ databases">
        <authorList>
            <person name="Yue Y."/>
        </authorList>
    </citation>
    <scope>NUCLEOTIDE SEQUENCE [LARGE SCALE GENOMIC DNA]</scope>
    <source>
        <strain evidence="6">2Y89</strain>
    </source>
</reference>
<keyword evidence="6" id="KW-1185">Reference proteome</keyword>
<protein>
    <submittedName>
        <fullName evidence="5">Glycosyl hydrolase family 5</fullName>
    </submittedName>
</protein>
<dbReference type="RefSeq" id="WP_224476998.1">
    <property type="nucleotide sequence ID" value="NZ_JAIUJS010000001.1"/>
</dbReference>
<sequence>MNSKSKNILRGVILLIYLLIMALVIYGIAAIFSYLNTGADRSSMLHTEIKQVEQYLPKFNWEPINNEGRPIDEQTLNSIENDYLDAWYVKHIAYKTNSIVGIDDYYTESARLNIFNIIDVNTKNRVSIDGITLSHSPNLEFFSEDGQMVVLTDNNVIEYKRIFKGEQLISEVNEISTYKVTLLLEDGFWRIRHLVKINSEFYNPETISKPLGISTIKGTNYYPQDTPWNMFGDDFNRSIIAQDFKLINSSGLNSIRIFVPYEDFGKSRVKTEKLEKLIEVLDLAEQNNLKVLITLFDFYGDYSVIDWSLTQFHATTVINSIKNHKALLGWDIKNEPNLDFESRGKSLVLAWLDKMIDHVKSLDPNHPVTIGWSNTKSASLLNEKLDFISFHYYEDLANLPELYTSIKTKIKTKPIIITEYGLSSYNGFWNPFGDSDKDQANYHNNIQTIFEANDIQFMSWTLYDFTEIPKEVVGRLPWRKNAQKHFGFIDKNGAKKASFAYISSSKE</sequence>
<evidence type="ECO:0000256" key="2">
    <source>
        <dbReference type="ARBA" id="ARBA00023295"/>
    </source>
</evidence>
<evidence type="ECO:0000313" key="6">
    <source>
        <dbReference type="Proteomes" id="UP001198402"/>
    </source>
</evidence>
<proteinExistence type="predicted"/>
<dbReference type="InterPro" id="IPR018087">
    <property type="entry name" value="Glyco_hydro_5_CS"/>
</dbReference>
<dbReference type="InterPro" id="IPR045053">
    <property type="entry name" value="MAN-like"/>
</dbReference>
<evidence type="ECO:0000256" key="3">
    <source>
        <dbReference type="SAM" id="Phobius"/>
    </source>
</evidence>
<keyword evidence="1 5" id="KW-0378">Hydrolase</keyword>
<accession>A0ABS7XWM6</accession>
<keyword evidence="2" id="KW-0326">Glycosidase</keyword>
<feature type="domain" description="Glycoside hydrolase family 2 catalytic" evidence="4">
    <location>
        <begin position="314"/>
        <end position="430"/>
    </location>
</feature>